<keyword evidence="1" id="KW-1133">Transmembrane helix</keyword>
<dbReference type="AlphaFoldDB" id="A0A1G9ZBM5"/>
<keyword evidence="1" id="KW-0472">Membrane</keyword>
<evidence type="ECO:0000313" key="3">
    <source>
        <dbReference type="Proteomes" id="UP000199451"/>
    </source>
</evidence>
<evidence type="ECO:0000313" key="2">
    <source>
        <dbReference type="EMBL" id="SDN18714.1"/>
    </source>
</evidence>
<protein>
    <submittedName>
        <fullName evidence="2">Uncharacterized protein</fullName>
    </submittedName>
</protein>
<dbReference type="Proteomes" id="UP000199451">
    <property type="component" value="Unassembled WGS sequence"/>
</dbReference>
<sequence length="144" mass="15759">MTESKQHRATGSRWWYGIAFFVLSLTLVWVSYLVLQTVSGPQTPSSTALVPSDPRVGGIFLASAVLSALFVLITSLLAPLYSLCLYLDVRSLQGSEEWSPNRAVWGLVSLVHLLSFVFSPVQLVTIPAGGAYLYLRNRSVGLRS</sequence>
<reference evidence="3" key="1">
    <citation type="submission" date="2016-10" db="EMBL/GenBank/DDBJ databases">
        <authorList>
            <person name="Varghese N."/>
            <person name="Submissions S."/>
        </authorList>
    </citation>
    <scope>NUCLEOTIDE SEQUENCE [LARGE SCALE GENOMIC DNA]</scope>
    <source>
        <strain evidence="3">CGMCC 1.10119</strain>
    </source>
</reference>
<proteinExistence type="predicted"/>
<accession>A0A1G9ZBM5</accession>
<keyword evidence="3" id="KW-1185">Reference proteome</keyword>
<dbReference type="EMBL" id="FNHL01000007">
    <property type="protein sequence ID" value="SDN18714.1"/>
    <property type="molecule type" value="Genomic_DNA"/>
</dbReference>
<gene>
    <name evidence="2" type="ORF">SAMN04487949_3593</name>
</gene>
<feature type="transmembrane region" description="Helical" evidence="1">
    <location>
        <begin position="14"/>
        <end position="35"/>
    </location>
</feature>
<name>A0A1G9ZBM5_9EURY</name>
<feature type="transmembrane region" description="Helical" evidence="1">
    <location>
        <begin position="103"/>
        <end position="135"/>
    </location>
</feature>
<organism evidence="2 3">
    <name type="scientific">Halogranum gelatinilyticum</name>
    <dbReference type="NCBI Taxonomy" id="660521"/>
    <lineage>
        <taxon>Archaea</taxon>
        <taxon>Methanobacteriati</taxon>
        <taxon>Methanobacteriota</taxon>
        <taxon>Stenosarchaea group</taxon>
        <taxon>Halobacteria</taxon>
        <taxon>Halobacteriales</taxon>
        <taxon>Haloferacaceae</taxon>
    </lineage>
</organism>
<evidence type="ECO:0000256" key="1">
    <source>
        <dbReference type="SAM" id="Phobius"/>
    </source>
</evidence>
<feature type="transmembrane region" description="Helical" evidence="1">
    <location>
        <begin position="56"/>
        <end position="83"/>
    </location>
</feature>
<keyword evidence="1" id="KW-0812">Transmembrane</keyword>